<keyword evidence="2" id="KW-1133">Transmembrane helix</keyword>
<feature type="region of interest" description="Disordered" evidence="1">
    <location>
        <begin position="328"/>
        <end position="417"/>
    </location>
</feature>
<dbReference type="AlphaFoldDB" id="A0A517SQL5"/>
<reference evidence="6 7" key="1">
    <citation type="submission" date="2019-02" db="EMBL/GenBank/DDBJ databases">
        <title>Deep-cultivation of Planctomycetes and their phenomic and genomic characterization uncovers novel biology.</title>
        <authorList>
            <person name="Wiegand S."/>
            <person name="Jogler M."/>
            <person name="Boedeker C."/>
            <person name="Pinto D."/>
            <person name="Vollmers J."/>
            <person name="Rivas-Marin E."/>
            <person name="Kohn T."/>
            <person name="Peeters S.H."/>
            <person name="Heuer A."/>
            <person name="Rast P."/>
            <person name="Oberbeckmann S."/>
            <person name="Bunk B."/>
            <person name="Jeske O."/>
            <person name="Meyerdierks A."/>
            <person name="Storesund J.E."/>
            <person name="Kallscheuer N."/>
            <person name="Luecker S."/>
            <person name="Lage O.M."/>
            <person name="Pohl T."/>
            <person name="Merkel B.J."/>
            <person name="Hornburger P."/>
            <person name="Mueller R.-W."/>
            <person name="Bruemmer F."/>
            <person name="Labrenz M."/>
            <person name="Spormann A.M."/>
            <person name="Op den Camp H."/>
            <person name="Overmann J."/>
            <person name="Amann R."/>
            <person name="Jetten M.S.M."/>
            <person name="Mascher T."/>
            <person name="Medema M.H."/>
            <person name="Devos D.P."/>
            <person name="Kaster A.-K."/>
            <person name="Ovreas L."/>
            <person name="Rohde M."/>
            <person name="Galperin M.Y."/>
            <person name="Jogler C."/>
        </authorList>
    </citation>
    <scope>NUCLEOTIDE SEQUENCE [LARGE SCALE GENOMIC DNA]</scope>
    <source>
        <strain evidence="6 7">SV_7m_r</strain>
    </source>
</reference>
<proteinExistence type="predicted"/>
<dbReference type="Pfam" id="PF09990">
    <property type="entry name" value="DUF2231"/>
    <property type="match status" value="1"/>
</dbReference>
<feature type="signal peptide" evidence="3">
    <location>
        <begin position="1"/>
        <end position="32"/>
    </location>
</feature>
<dbReference type="SUPFAM" id="SSF46626">
    <property type="entry name" value="Cytochrome c"/>
    <property type="match status" value="1"/>
</dbReference>
<gene>
    <name evidence="6" type="ORF">SV7mr_09070</name>
</gene>
<dbReference type="Proteomes" id="UP000315003">
    <property type="component" value="Chromosome"/>
</dbReference>
<evidence type="ECO:0000313" key="7">
    <source>
        <dbReference type="Proteomes" id="UP000315003"/>
    </source>
</evidence>
<dbReference type="InterPro" id="IPR036909">
    <property type="entry name" value="Cyt_c-like_dom_sf"/>
</dbReference>
<dbReference type="GO" id="GO:0020037">
    <property type="term" value="F:heme binding"/>
    <property type="evidence" value="ECO:0007669"/>
    <property type="project" value="InterPro"/>
</dbReference>
<feature type="transmembrane region" description="Helical" evidence="2">
    <location>
        <begin position="285"/>
        <end position="302"/>
    </location>
</feature>
<keyword evidence="3" id="KW-0732">Signal</keyword>
<organism evidence="6 7">
    <name type="scientific">Stieleria bergensis</name>
    <dbReference type="NCBI Taxonomy" id="2528025"/>
    <lineage>
        <taxon>Bacteria</taxon>
        <taxon>Pseudomonadati</taxon>
        <taxon>Planctomycetota</taxon>
        <taxon>Planctomycetia</taxon>
        <taxon>Pirellulales</taxon>
        <taxon>Pirellulaceae</taxon>
        <taxon>Stieleria</taxon>
    </lineage>
</organism>
<name>A0A517SQL5_9BACT</name>
<sequence precursor="true">MKLPFHRLNLMPTCFALLCVLLCLSPSFTSTAHSQGPAVDDEGRVVNFERDILPIFQKRCLQCHNVDNAKGDFQIDDPEYALSYIDDTDDVDACTLWADFLVTDDEDTMMPPVSEGGPLTAQELSLIKVWILEGANWPEGLIIKAAGEEDAGDQPAAEPAAEEEARSFLSRVWAFQGYFHPATVHFPIALFLFGAFFVVVGVVRPSLGMQIPLACLWFGALTSVVAAAMGWAFAAEHGYGSWSKVDMDSEIFWHRWSGIIVSVLSVIFSLVAFKAVTGKKPSLHKVWKLGLLVLAGLVGLVGHQGGELVYGKAMYTKAFELILGPAEEPAEETAAAEEPAAEEPAAEEPAAEEPAAEEPATEEPATEEPATEEPATEEPAAEETAEATTDTSSEAADSDEPATDEPATDEPATDETE</sequence>
<keyword evidence="7" id="KW-1185">Reference proteome</keyword>
<dbReference type="EMBL" id="CP036272">
    <property type="protein sequence ID" value="QDT58415.1"/>
    <property type="molecule type" value="Genomic_DNA"/>
</dbReference>
<feature type="transmembrane region" description="Helical" evidence="2">
    <location>
        <begin position="215"/>
        <end position="233"/>
    </location>
</feature>
<feature type="transmembrane region" description="Helical" evidence="2">
    <location>
        <begin position="253"/>
        <end position="273"/>
    </location>
</feature>
<evidence type="ECO:0000256" key="3">
    <source>
        <dbReference type="SAM" id="SignalP"/>
    </source>
</evidence>
<dbReference type="RefSeq" id="WP_419188076.1">
    <property type="nucleotide sequence ID" value="NZ_CP036272.1"/>
</dbReference>
<evidence type="ECO:0000259" key="4">
    <source>
        <dbReference type="Pfam" id="PF07635"/>
    </source>
</evidence>
<dbReference type="GO" id="GO:0009055">
    <property type="term" value="F:electron transfer activity"/>
    <property type="evidence" value="ECO:0007669"/>
    <property type="project" value="InterPro"/>
</dbReference>
<feature type="domain" description="Cytochrome C Planctomycete-type" evidence="4">
    <location>
        <begin position="60"/>
        <end position="112"/>
    </location>
</feature>
<keyword evidence="2" id="KW-0812">Transmembrane</keyword>
<dbReference type="InterPro" id="IPR019251">
    <property type="entry name" value="DUF2231_TM"/>
</dbReference>
<feature type="transmembrane region" description="Helical" evidence="2">
    <location>
        <begin position="184"/>
        <end position="203"/>
    </location>
</feature>
<evidence type="ECO:0000256" key="2">
    <source>
        <dbReference type="SAM" id="Phobius"/>
    </source>
</evidence>
<protein>
    <submittedName>
        <fullName evidence="6">Preprotein translocase subunit SecG</fullName>
    </submittedName>
</protein>
<evidence type="ECO:0000313" key="6">
    <source>
        <dbReference type="EMBL" id="QDT58415.1"/>
    </source>
</evidence>
<accession>A0A517SQL5</accession>
<evidence type="ECO:0000259" key="5">
    <source>
        <dbReference type="Pfam" id="PF09990"/>
    </source>
</evidence>
<keyword evidence="2" id="KW-0472">Membrane</keyword>
<dbReference type="PANTHER" id="PTHR35889">
    <property type="entry name" value="CYCLOINULO-OLIGOSACCHARIDE FRUCTANOTRANSFERASE-RELATED"/>
    <property type="match status" value="1"/>
</dbReference>
<feature type="compositionally biased region" description="Low complexity" evidence="1">
    <location>
        <begin position="386"/>
        <end position="395"/>
    </location>
</feature>
<feature type="chain" id="PRO_5022230493" evidence="3">
    <location>
        <begin position="33"/>
        <end position="417"/>
    </location>
</feature>
<dbReference type="PANTHER" id="PTHR35889:SF3">
    <property type="entry name" value="F-BOX DOMAIN-CONTAINING PROTEIN"/>
    <property type="match status" value="1"/>
</dbReference>
<feature type="compositionally biased region" description="Acidic residues" evidence="1">
    <location>
        <begin position="328"/>
        <end position="385"/>
    </location>
</feature>
<feature type="domain" description="DUF2231" evidence="5">
    <location>
        <begin position="179"/>
        <end position="316"/>
    </location>
</feature>
<dbReference type="Pfam" id="PF07635">
    <property type="entry name" value="PSCyt1"/>
    <property type="match status" value="1"/>
</dbReference>
<evidence type="ECO:0000256" key="1">
    <source>
        <dbReference type="SAM" id="MobiDB-lite"/>
    </source>
</evidence>
<dbReference type="InterPro" id="IPR011429">
    <property type="entry name" value="Cyt_c_Planctomycete-type"/>
</dbReference>
<feature type="compositionally biased region" description="Acidic residues" evidence="1">
    <location>
        <begin position="396"/>
        <end position="417"/>
    </location>
</feature>